<keyword evidence="6 10" id="KW-0560">Oxidoreductase</keyword>
<dbReference type="InterPro" id="IPR001128">
    <property type="entry name" value="Cyt_P450"/>
</dbReference>
<evidence type="ECO:0008006" key="13">
    <source>
        <dbReference type="Google" id="ProtNLM"/>
    </source>
</evidence>
<keyword evidence="12" id="KW-1185">Reference proteome</keyword>
<dbReference type="Proteomes" id="UP001213000">
    <property type="component" value="Unassembled WGS sequence"/>
</dbReference>
<proteinExistence type="inferred from homology"/>
<comment type="caution">
    <text evidence="11">The sequence shown here is derived from an EMBL/GenBank/DDBJ whole genome shotgun (WGS) entry which is preliminary data.</text>
</comment>
<evidence type="ECO:0000256" key="1">
    <source>
        <dbReference type="ARBA" id="ARBA00001971"/>
    </source>
</evidence>
<evidence type="ECO:0000256" key="10">
    <source>
        <dbReference type="RuleBase" id="RU000461"/>
    </source>
</evidence>
<feature type="binding site" description="axial binding residue" evidence="9">
    <location>
        <position position="369"/>
    </location>
    <ligand>
        <name>heme</name>
        <dbReference type="ChEBI" id="CHEBI:30413"/>
    </ligand>
    <ligandPart>
        <name>Fe</name>
        <dbReference type="ChEBI" id="CHEBI:18248"/>
    </ligandPart>
</feature>
<evidence type="ECO:0000313" key="12">
    <source>
        <dbReference type="Proteomes" id="UP001213000"/>
    </source>
</evidence>
<dbReference type="PANTHER" id="PTHR46300">
    <property type="entry name" value="P450, PUTATIVE (EUROFUNG)-RELATED-RELATED"/>
    <property type="match status" value="1"/>
</dbReference>
<dbReference type="PRINTS" id="PR00463">
    <property type="entry name" value="EP450I"/>
</dbReference>
<dbReference type="InterPro" id="IPR017972">
    <property type="entry name" value="Cyt_P450_CS"/>
</dbReference>
<dbReference type="Pfam" id="PF00067">
    <property type="entry name" value="p450"/>
    <property type="match status" value="1"/>
</dbReference>
<dbReference type="EMBL" id="JANIEX010000473">
    <property type="protein sequence ID" value="KAJ3566607.1"/>
    <property type="molecule type" value="Genomic_DNA"/>
</dbReference>
<protein>
    <recommendedName>
        <fullName evidence="13">Cytochrome P450</fullName>
    </recommendedName>
</protein>
<organism evidence="11 12">
    <name type="scientific">Leucocoprinus birnbaumii</name>
    <dbReference type="NCBI Taxonomy" id="56174"/>
    <lineage>
        <taxon>Eukaryota</taxon>
        <taxon>Fungi</taxon>
        <taxon>Dikarya</taxon>
        <taxon>Basidiomycota</taxon>
        <taxon>Agaricomycotina</taxon>
        <taxon>Agaricomycetes</taxon>
        <taxon>Agaricomycetidae</taxon>
        <taxon>Agaricales</taxon>
        <taxon>Agaricineae</taxon>
        <taxon>Agaricaceae</taxon>
        <taxon>Leucocoprinus</taxon>
    </lineage>
</organism>
<dbReference type="PANTHER" id="PTHR46300:SF7">
    <property type="entry name" value="P450, PUTATIVE (EUROFUNG)-RELATED"/>
    <property type="match status" value="1"/>
</dbReference>
<evidence type="ECO:0000256" key="9">
    <source>
        <dbReference type="PIRSR" id="PIRSR602401-1"/>
    </source>
</evidence>
<dbReference type="GO" id="GO:0005506">
    <property type="term" value="F:iron ion binding"/>
    <property type="evidence" value="ECO:0007669"/>
    <property type="project" value="InterPro"/>
</dbReference>
<dbReference type="InterPro" id="IPR002401">
    <property type="entry name" value="Cyt_P450_E_grp-I"/>
</dbReference>
<comment type="pathway">
    <text evidence="2">Secondary metabolite biosynthesis.</text>
</comment>
<evidence type="ECO:0000256" key="5">
    <source>
        <dbReference type="ARBA" id="ARBA00022723"/>
    </source>
</evidence>
<dbReference type="SUPFAM" id="SSF48264">
    <property type="entry name" value="Cytochrome P450"/>
    <property type="match status" value="1"/>
</dbReference>
<keyword evidence="4 9" id="KW-0349">Heme</keyword>
<sequence length="436" mass="49339">MVFSWYSIAACLLAGLVVTLHYAQLVKSRALPLPPGPTGHWFYGVKKMLPSKEPWKAYASWSKKYNVPIISFRIYNRVVIVLNDAKSVSDLLERRANLYSDRPKQNFVGVIMKVAYGYTIDGLDDTFVNVAEETIKITDKTMANGSWLVDYYPIARYIPPFLPGGEFKRQGKQWRERLKYLSDVPHQWVKEQIASGTYTESFTSEFLTQDGAIIDHEQEDIIQWCAGGLYVGASDTTVSAVTSFILLMALYPEVQIRAQQEIDEICGQDQLPRTSQVEELDYLQAVLKEVLRFAPVGNLALPHRVIEEDIYNGYRIPKNATVIGNVWAILHDPSLYPEPDVFSPDRFINKERMQPDPRQWAFGFGRRACPGTYFAETSILLVMAGILARFKISLPTSQAPEDKGSKIPAISFTTGITSHIGLFDIRIKLRSPPSER</sequence>
<comment type="similarity">
    <text evidence="3 10">Belongs to the cytochrome P450 family.</text>
</comment>
<evidence type="ECO:0000256" key="6">
    <source>
        <dbReference type="ARBA" id="ARBA00023002"/>
    </source>
</evidence>
<dbReference type="InterPro" id="IPR050364">
    <property type="entry name" value="Cytochrome_P450_fung"/>
</dbReference>
<evidence type="ECO:0000313" key="11">
    <source>
        <dbReference type="EMBL" id="KAJ3566607.1"/>
    </source>
</evidence>
<evidence type="ECO:0000256" key="2">
    <source>
        <dbReference type="ARBA" id="ARBA00005179"/>
    </source>
</evidence>
<name>A0AAD5YTA2_9AGAR</name>
<evidence type="ECO:0000256" key="8">
    <source>
        <dbReference type="ARBA" id="ARBA00023033"/>
    </source>
</evidence>
<dbReference type="PRINTS" id="PR00385">
    <property type="entry name" value="P450"/>
</dbReference>
<dbReference type="GO" id="GO:0004497">
    <property type="term" value="F:monooxygenase activity"/>
    <property type="evidence" value="ECO:0007669"/>
    <property type="project" value="UniProtKB-KW"/>
</dbReference>
<gene>
    <name evidence="11" type="ORF">NP233_g6886</name>
</gene>
<dbReference type="CDD" id="cd11065">
    <property type="entry name" value="CYP64-like"/>
    <property type="match status" value="1"/>
</dbReference>
<dbReference type="PROSITE" id="PS00086">
    <property type="entry name" value="CYTOCHROME_P450"/>
    <property type="match status" value="1"/>
</dbReference>
<reference evidence="11" key="1">
    <citation type="submission" date="2022-07" db="EMBL/GenBank/DDBJ databases">
        <title>Genome Sequence of Leucocoprinus birnbaumii.</title>
        <authorList>
            <person name="Buettner E."/>
        </authorList>
    </citation>
    <scope>NUCLEOTIDE SEQUENCE</scope>
    <source>
        <strain evidence="11">VT141</strain>
    </source>
</reference>
<dbReference type="Gene3D" id="1.10.630.10">
    <property type="entry name" value="Cytochrome P450"/>
    <property type="match status" value="2"/>
</dbReference>
<evidence type="ECO:0000256" key="7">
    <source>
        <dbReference type="ARBA" id="ARBA00023004"/>
    </source>
</evidence>
<keyword evidence="8 10" id="KW-0503">Monooxygenase</keyword>
<dbReference type="GO" id="GO:0016705">
    <property type="term" value="F:oxidoreductase activity, acting on paired donors, with incorporation or reduction of molecular oxygen"/>
    <property type="evidence" value="ECO:0007669"/>
    <property type="project" value="InterPro"/>
</dbReference>
<keyword evidence="5 9" id="KW-0479">Metal-binding</keyword>
<comment type="cofactor">
    <cofactor evidence="1 9">
        <name>heme</name>
        <dbReference type="ChEBI" id="CHEBI:30413"/>
    </cofactor>
</comment>
<dbReference type="InterPro" id="IPR036396">
    <property type="entry name" value="Cyt_P450_sf"/>
</dbReference>
<keyword evidence="7 9" id="KW-0408">Iron</keyword>
<dbReference type="GO" id="GO:0020037">
    <property type="term" value="F:heme binding"/>
    <property type="evidence" value="ECO:0007669"/>
    <property type="project" value="InterPro"/>
</dbReference>
<dbReference type="AlphaFoldDB" id="A0AAD5YTA2"/>
<evidence type="ECO:0000256" key="4">
    <source>
        <dbReference type="ARBA" id="ARBA00022617"/>
    </source>
</evidence>
<accession>A0AAD5YTA2</accession>
<evidence type="ECO:0000256" key="3">
    <source>
        <dbReference type="ARBA" id="ARBA00010617"/>
    </source>
</evidence>